<keyword evidence="7 9" id="KW-1133">Transmembrane helix</keyword>
<evidence type="ECO:0000259" key="10">
    <source>
        <dbReference type="PROSITE" id="PS50893"/>
    </source>
</evidence>
<comment type="caution">
    <text evidence="12">The sequence shown here is derived from an EMBL/GenBank/DDBJ whole genome shotgun (WGS) entry which is preliminary data.</text>
</comment>
<dbReference type="SUPFAM" id="SSF90123">
    <property type="entry name" value="ABC transporter transmembrane region"/>
    <property type="match status" value="1"/>
</dbReference>
<sequence>MTEILTWQGIKQQVLTHKRPLIIAHIIAFLAALVSVPIPLMMPLLVDEVLLEKPGPAINFLNNILPVAWHTSAVYIIVILFSVVLMRLGALVLGVIQSRQFTFIGKDISLNIRERLLRHLPRVQLKEYETQGAAAISSRCITDVETLDTFISQTLSRFLIGLLTIIGTAVVLLWIDLTLGLVILLLNPAVIYFSRQFGKRVKDLKKDENAAFEAFQAALVETLDAISQLKAMRRESAYFDYVRKTAVDLKHYAVQSQWKTDAVNRLSFTVFLLGFEVFRAVAMLMVVFADLTVGQIFAVFGYLWFMMGPVQELLGIQYAYYGASAAIQRLNQVFAFQTEAPAPTKASNAFERQNIGIVFEDVSFAYQPELPVLRNVSLQIPAGKKVAVVAVSGGGKSTLVQLLLGLYEKQSGRIEIAGIPVEEVGYQAIRENIATVLQQPILLNSSIRDNLSLGKVHSDDQLWQALKVAELHETVRHIDEQLDALVGRNGIRLSGGQKQRLAIARMVLADPKVVILDEATSALDIETEAKIHRNLKTFLQNRTTLIIAHRLSAIRQADLIYVLDDGHVSQVGDHNSLLGQAGLYQTLFGHQH</sequence>
<evidence type="ECO:0000256" key="4">
    <source>
        <dbReference type="ARBA" id="ARBA00022692"/>
    </source>
</evidence>
<dbReference type="Pfam" id="PF00005">
    <property type="entry name" value="ABC_tran"/>
    <property type="match status" value="1"/>
</dbReference>
<feature type="transmembrane region" description="Helical" evidence="9">
    <location>
        <begin position="73"/>
        <end position="96"/>
    </location>
</feature>
<evidence type="ECO:0000313" key="12">
    <source>
        <dbReference type="EMBL" id="OHU89443.1"/>
    </source>
</evidence>
<feature type="transmembrane region" description="Helical" evidence="9">
    <location>
        <begin position="281"/>
        <end position="305"/>
    </location>
</feature>
<evidence type="ECO:0000256" key="3">
    <source>
        <dbReference type="ARBA" id="ARBA00022475"/>
    </source>
</evidence>
<keyword evidence="13" id="KW-1185">Reference proteome</keyword>
<dbReference type="InterPro" id="IPR011527">
    <property type="entry name" value="ABC1_TM_dom"/>
</dbReference>
<dbReference type="InterPro" id="IPR027417">
    <property type="entry name" value="P-loop_NTPase"/>
</dbReference>
<dbReference type="FunFam" id="3.40.50.300:FF:000221">
    <property type="entry name" value="Multidrug ABC transporter ATP-binding protein"/>
    <property type="match status" value="1"/>
</dbReference>
<feature type="domain" description="ABC transporter" evidence="10">
    <location>
        <begin position="357"/>
        <end position="590"/>
    </location>
</feature>
<dbReference type="EMBL" id="MKJU01000029">
    <property type="protein sequence ID" value="OHU89443.1"/>
    <property type="molecule type" value="Genomic_DNA"/>
</dbReference>
<dbReference type="PROSITE" id="PS00211">
    <property type="entry name" value="ABC_TRANSPORTER_1"/>
    <property type="match status" value="1"/>
</dbReference>
<keyword evidence="4 9" id="KW-0812">Transmembrane</keyword>
<evidence type="ECO:0000256" key="9">
    <source>
        <dbReference type="SAM" id="Phobius"/>
    </source>
</evidence>
<evidence type="ECO:0000313" key="13">
    <source>
        <dbReference type="Proteomes" id="UP000179786"/>
    </source>
</evidence>
<dbReference type="Gene3D" id="3.40.50.300">
    <property type="entry name" value="P-loop containing nucleotide triphosphate hydrolases"/>
    <property type="match status" value="1"/>
</dbReference>
<dbReference type="Pfam" id="PF00664">
    <property type="entry name" value="ABC_membrane"/>
    <property type="match status" value="1"/>
</dbReference>
<keyword evidence="8 9" id="KW-0472">Membrane</keyword>
<dbReference type="SMART" id="SM00382">
    <property type="entry name" value="AAA"/>
    <property type="match status" value="1"/>
</dbReference>
<dbReference type="CDD" id="cd07346">
    <property type="entry name" value="ABC_6TM_exporters"/>
    <property type="match status" value="1"/>
</dbReference>
<dbReference type="GO" id="GO:0005524">
    <property type="term" value="F:ATP binding"/>
    <property type="evidence" value="ECO:0007669"/>
    <property type="project" value="UniProtKB-KW"/>
</dbReference>
<evidence type="ECO:0000256" key="8">
    <source>
        <dbReference type="ARBA" id="ARBA00023136"/>
    </source>
</evidence>
<feature type="transmembrane region" description="Helical" evidence="9">
    <location>
        <begin position="158"/>
        <end position="175"/>
    </location>
</feature>
<gene>
    <name evidence="12" type="ORF">BET10_17665</name>
</gene>
<keyword evidence="5" id="KW-0547">Nucleotide-binding</keyword>
<dbReference type="AlphaFoldDB" id="A0A1S1MSM1"/>
<evidence type="ECO:0000256" key="5">
    <source>
        <dbReference type="ARBA" id="ARBA00022741"/>
    </source>
</evidence>
<comment type="subcellular location">
    <subcellularLocation>
        <location evidence="1">Cell membrane</location>
        <topology evidence="1">Multi-pass membrane protein</topology>
    </subcellularLocation>
</comment>
<keyword evidence="2" id="KW-0813">Transport</keyword>
<dbReference type="GO" id="GO:0140359">
    <property type="term" value="F:ABC-type transporter activity"/>
    <property type="evidence" value="ECO:0007669"/>
    <property type="project" value="InterPro"/>
</dbReference>
<dbReference type="PROSITE" id="PS50929">
    <property type="entry name" value="ABC_TM1F"/>
    <property type="match status" value="1"/>
</dbReference>
<dbReference type="STRING" id="1859457.BET10_17665"/>
<dbReference type="OrthoDB" id="9806127at2"/>
<dbReference type="GO" id="GO:0005886">
    <property type="term" value="C:plasma membrane"/>
    <property type="evidence" value="ECO:0007669"/>
    <property type="project" value="UniProtKB-SubCell"/>
</dbReference>
<dbReference type="GO" id="GO:0016887">
    <property type="term" value="F:ATP hydrolysis activity"/>
    <property type="evidence" value="ECO:0007669"/>
    <property type="project" value="InterPro"/>
</dbReference>
<dbReference type="GO" id="GO:0034040">
    <property type="term" value="F:ATPase-coupled lipid transmembrane transporter activity"/>
    <property type="evidence" value="ECO:0007669"/>
    <property type="project" value="TreeGrafter"/>
</dbReference>
<dbReference type="InterPro" id="IPR003439">
    <property type="entry name" value="ABC_transporter-like_ATP-bd"/>
</dbReference>
<evidence type="ECO:0000256" key="1">
    <source>
        <dbReference type="ARBA" id="ARBA00004651"/>
    </source>
</evidence>
<feature type="transmembrane region" description="Helical" evidence="9">
    <location>
        <begin position="181"/>
        <end position="198"/>
    </location>
</feature>
<proteinExistence type="predicted"/>
<evidence type="ECO:0000256" key="2">
    <source>
        <dbReference type="ARBA" id="ARBA00022448"/>
    </source>
</evidence>
<dbReference type="PANTHER" id="PTHR24221:SF233">
    <property type="entry name" value="ATP-BINDING_PERMEASE FUSION ABC TRANSPORTER-RELATED"/>
    <property type="match status" value="1"/>
</dbReference>
<dbReference type="InterPro" id="IPR003593">
    <property type="entry name" value="AAA+_ATPase"/>
</dbReference>
<dbReference type="Gene3D" id="1.20.1560.10">
    <property type="entry name" value="ABC transporter type 1, transmembrane domain"/>
    <property type="match status" value="1"/>
</dbReference>
<evidence type="ECO:0000256" key="6">
    <source>
        <dbReference type="ARBA" id="ARBA00022840"/>
    </source>
</evidence>
<dbReference type="SUPFAM" id="SSF52540">
    <property type="entry name" value="P-loop containing nucleoside triphosphate hydrolases"/>
    <property type="match status" value="1"/>
</dbReference>
<dbReference type="InterPro" id="IPR039421">
    <property type="entry name" value="Type_1_exporter"/>
</dbReference>
<evidence type="ECO:0000259" key="11">
    <source>
        <dbReference type="PROSITE" id="PS50929"/>
    </source>
</evidence>
<keyword evidence="6 12" id="KW-0067">ATP-binding</keyword>
<protein>
    <submittedName>
        <fullName evidence="12">ABC transporter ATP-binding protein</fullName>
    </submittedName>
</protein>
<dbReference type="Proteomes" id="UP000179786">
    <property type="component" value="Unassembled WGS sequence"/>
</dbReference>
<evidence type="ECO:0000256" key="7">
    <source>
        <dbReference type="ARBA" id="ARBA00022989"/>
    </source>
</evidence>
<dbReference type="RefSeq" id="WP_070986570.1">
    <property type="nucleotide sequence ID" value="NZ_MKJU01000029.1"/>
</dbReference>
<name>A0A1S1MSM1_9GAMM</name>
<keyword evidence="3" id="KW-1003">Cell membrane</keyword>
<dbReference type="InterPro" id="IPR017871">
    <property type="entry name" value="ABC_transporter-like_CS"/>
</dbReference>
<reference evidence="12 13" key="1">
    <citation type="submission" date="2016-09" db="EMBL/GenBank/DDBJ databases">
        <title>Pseudoalteromonas amylolytica sp. nov., isolated from the surface seawater.</title>
        <authorList>
            <person name="Wu Y.-H."/>
            <person name="Cheng H."/>
            <person name="Jin X.-B."/>
            <person name="Wang C.-S."/>
            <person name="Xu X.-W."/>
        </authorList>
    </citation>
    <scope>NUCLEOTIDE SEQUENCE [LARGE SCALE GENOMIC DNA]</scope>
    <source>
        <strain evidence="12 13">JW1</strain>
    </source>
</reference>
<dbReference type="PROSITE" id="PS50893">
    <property type="entry name" value="ABC_TRANSPORTER_2"/>
    <property type="match status" value="1"/>
</dbReference>
<organism evidence="12 13">
    <name type="scientific">Pseudoalteromonas amylolytica</name>
    <dbReference type="NCBI Taxonomy" id="1859457"/>
    <lineage>
        <taxon>Bacteria</taxon>
        <taxon>Pseudomonadati</taxon>
        <taxon>Pseudomonadota</taxon>
        <taxon>Gammaproteobacteria</taxon>
        <taxon>Alteromonadales</taxon>
        <taxon>Pseudoalteromonadaceae</taxon>
        <taxon>Pseudoalteromonas</taxon>
    </lineage>
</organism>
<dbReference type="InterPro" id="IPR036640">
    <property type="entry name" value="ABC1_TM_sf"/>
</dbReference>
<dbReference type="PANTHER" id="PTHR24221">
    <property type="entry name" value="ATP-BINDING CASSETTE SUB-FAMILY B"/>
    <property type="match status" value="1"/>
</dbReference>
<feature type="domain" description="ABC transmembrane type-1" evidence="11">
    <location>
        <begin position="26"/>
        <end position="322"/>
    </location>
</feature>
<accession>A0A1S1MSM1</accession>
<feature type="transmembrane region" description="Helical" evidence="9">
    <location>
        <begin position="21"/>
        <end position="46"/>
    </location>
</feature>